<evidence type="ECO:0000313" key="4">
    <source>
        <dbReference type="Proteomes" id="UP001515500"/>
    </source>
</evidence>
<dbReference type="Proteomes" id="UP001515500">
    <property type="component" value="Unplaced"/>
</dbReference>
<dbReference type="GO" id="GO:0006598">
    <property type="term" value="P:polyamine catabolic process"/>
    <property type="evidence" value="ECO:0007669"/>
    <property type="project" value="TreeGrafter"/>
</dbReference>
<dbReference type="AlphaFoldDB" id="A0AB40ARJ2"/>
<comment type="similarity">
    <text evidence="1">Belongs to the flavin monoamine oxidase family.</text>
</comment>
<organism evidence="4 5">
    <name type="scientific">Dioscorea cayennensis subsp. rotundata</name>
    <name type="common">White Guinea yam</name>
    <name type="synonym">Dioscorea rotundata</name>
    <dbReference type="NCBI Taxonomy" id="55577"/>
    <lineage>
        <taxon>Eukaryota</taxon>
        <taxon>Viridiplantae</taxon>
        <taxon>Streptophyta</taxon>
        <taxon>Embryophyta</taxon>
        <taxon>Tracheophyta</taxon>
        <taxon>Spermatophyta</taxon>
        <taxon>Magnoliopsida</taxon>
        <taxon>Liliopsida</taxon>
        <taxon>Dioscoreales</taxon>
        <taxon>Dioscoreaceae</taxon>
        <taxon>Dioscorea</taxon>
    </lineage>
</organism>
<feature type="domain" description="Amine oxidase" evidence="3">
    <location>
        <begin position="109"/>
        <end position="194"/>
    </location>
</feature>
<keyword evidence="2" id="KW-0472">Membrane</keyword>
<dbReference type="Gene3D" id="3.50.50.60">
    <property type="entry name" value="FAD/NAD(P)-binding domain"/>
    <property type="match status" value="1"/>
</dbReference>
<proteinExistence type="inferred from homology"/>
<sequence>METKNKKEEQSNGAGNLQAHYLVWHLTGDGLTAFRVEGWDESACNQPNTKSPPISSININKKMEKKDTEIMKKAMAIEAIMLMFIIFIGGAMAKSPSVIIVGAGMSGETLSDAGITDLTILEATGRIGGRMYKVPFAGLQVEKGANWVEGVGGKELNPMWKMAQELHLRNFESNYDNISANCYKENGGLYEEKVVIDGLETVAKVEKSGEKLSSSLPSSGFEDISLLTMQRLMKQ</sequence>
<dbReference type="PANTHER" id="PTHR10742">
    <property type="entry name" value="FLAVIN MONOAMINE OXIDASE"/>
    <property type="match status" value="1"/>
</dbReference>
<dbReference type="Pfam" id="PF01593">
    <property type="entry name" value="Amino_oxidase"/>
    <property type="match status" value="1"/>
</dbReference>
<gene>
    <name evidence="5" type="primary">LOC120253337</name>
</gene>
<reference evidence="5" key="1">
    <citation type="submission" date="2025-08" db="UniProtKB">
        <authorList>
            <consortium name="RefSeq"/>
        </authorList>
    </citation>
    <scope>IDENTIFICATION</scope>
</reference>
<evidence type="ECO:0000256" key="2">
    <source>
        <dbReference type="SAM" id="Phobius"/>
    </source>
</evidence>
<dbReference type="InterPro" id="IPR002937">
    <property type="entry name" value="Amino_oxidase"/>
</dbReference>
<protein>
    <submittedName>
        <fullName evidence="5">Polyamine oxidase 1-like</fullName>
    </submittedName>
</protein>
<dbReference type="InterPro" id="IPR036188">
    <property type="entry name" value="FAD/NAD-bd_sf"/>
</dbReference>
<dbReference type="GeneID" id="120253337"/>
<dbReference type="InterPro" id="IPR050281">
    <property type="entry name" value="Flavin_monoamine_oxidase"/>
</dbReference>
<name>A0AB40ARJ2_DIOCR</name>
<evidence type="ECO:0000259" key="3">
    <source>
        <dbReference type="Pfam" id="PF01593"/>
    </source>
</evidence>
<accession>A0AB40ARJ2</accession>
<keyword evidence="2" id="KW-1133">Transmembrane helix</keyword>
<feature type="transmembrane region" description="Helical" evidence="2">
    <location>
        <begin position="75"/>
        <end position="93"/>
    </location>
</feature>
<evidence type="ECO:0000256" key="1">
    <source>
        <dbReference type="ARBA" id="ARBA00005995"/>
    </source>
</evidence>
<dbReference type="PANTHER" id="PTHR10742:SF313">
    <property type="entry name" value="AMINE OXIDASE"/>
    <property type="match status" value="1"/>
</dbReference>
<keyword evidence="2" id="KW-0812">Transmembrane</keyword>
<dbReference type="RefSeq" id="XP_039117606.1">
    <property type="nucleotide sequence ID" value="XM_039261672.1"/>
</dbReference>
<dbReference type="SUPFAM" id="SSF51905">
    <property type="entry name" value="FAD/NAD(P)-binding domain"/>
    <property type="match status" value="1"/>
</dbReference>
<evidence type="ECO:0000313" key="5">
    <source>
        <dbReference type="RefSeq" id="XP_039117606.1"/>
    </source>
</evidence>
<keyword evidence="4" id="KW-1185">Reference proteome</keyword>
<dbReference type="GO" id="GO:0016491">
    <property type="term" value="F:oxidoreductase activity"/>
    <property type="evidence" value="ECO:0007669"/>
    <property type="project" value="InterPro"/>
</dbReference>